<organism evidence="2 3">
    <name type="scientific">Pelobates cultripes</name>
    <name type="common">Western spadefoot toad</name>
    <dbReference type="NCBI Taxonomy" id="61616"/>
    <lineage>
        <taxon>Eukaryota</taxon>
        <taxon>Metazoa</taxon>
        <taxon>Chordata</taxon>
        <taxon>Craniata</taxon>
        <taxon>Vertebrata</taxon>
        <taxon>Euteleostomi</taxon>
        <taxon>Amphibia</taxon>
        <taxon>Batrachia</taxon>
        <taxon>Anura</taxon>
        <taxon>Pelobatoidea</taxon>
        <taxon>Pelobatidae</taxon>
        <taxon>Pelobates</taxon>
    </lineage>
</organism>
<keyword evidence="3" id="KW-1185">Reference proteome</keyword>
<gene>
    <name evidence="2" type="ORF">PECUL_23A041059</name>
</gene>
<dbReference type="Proteomes" id="UP001295444">
    <property type="component" value="Chromosome 03"/>
</dbReference>
<sequence length="74" mass="8712">MNFTKYKKITEEDPDRDIKEDLHQKKRKKEEQKDEEEKHRLDKEDSSGKRKKRSSGKNQLGECGEGSSCSIVEK</sequence>
<evidence type="ECO:0000313" key="3">
    <source>
        <dbReference type="Proteomes" id="UP001295444"/>
    </source>
</evidence>
<proteinExistence type="predicted"/>
<protein>
    <submittedName>
        <fullName evidence="2">Uncharacterized protein</fullName>
    </submittedName>
</protein>
<reference evidence="2" key="1">
    <citation type="submission" date="2022-03" db="EMBL/GenBank/DDBJ databases">
        <authorList>
            <person name="Alioto T."/>
            <person name="Alioto T."/>
            <person name="Gomez Garrido J."/>
        </authorList>
    </citation>
    <scope>NUCLEOTIDE SEQUENCE</scope>
</reference>
<dbReference type="EMBL" id="OW240914">
    <property type="protein sequence ID" value="CAH2276478.1"/>
    <property type="molecule type" value="Genomic_DNA"/>
</dbReference>
<feature type="region of interest" description="Disordered" evidence="1">
    <location>
        <begin position="1"/>
        <end position="74"/>
    </location>
</feature>
<feature type="compositionally biased region" description="Basic and acidic residues" evidence="1">
    <location>
        <begin position="8"/>
        <end position="48"/>
    </location>
</feature>
<name>A0AAD1RRM9_PELCU</name>
<accession>A0AAD1RRM9</accession>
<evidence type="ECO:0000256" key="1">
    <source>
        <dbReference type="SAM" id="MobiDB-lite"/>
    </source>
</evidence>
<dbReference type="AlphaFoldDB" id="A0AAD1RRM9"/>
<evidence type="ECO:0000313" key="2">
    <source>
        <dbReference type="EMBL" id="CAH2276478.1"/>
    </source>
</evidence>